<keyword evidence="4" id="KW-1185">Reference proteome</keyword>
<organism evidence="3 4">
    <name type="scientific">Mytilus coruscus</name>
    <name type="common">Sea mussel</name>
    <dbReference type="NCBI Taxonomy" id="42192"/>
    <lineage>
        <taxon>Eukaryota</taxon>
        <taxon>Metazoa</taxon>
        <taxon>Spiralia</taxon>
        <taxon>Lophotrochozoa</taxon>
        <taxon>Mollusca</taxon>
        <taxon>Bivalvia</taxon>
        <taxon>Autobranchia</taxon>
        <taxon>Pteriomorphia</taxon>
        <taxon>Mytilida</taxon>
        <taxon>Mytiloidea</taxon>
        <taxon>Mytilidae</taxon>
        <taxon>Mytilinae</taxon>
        <taxon>Mytilus</taxon>
    </lineage>
</organism>
<dbReference type="EMBL" id="CACVKT020009700">
    <property type="protein sequence ID" value="CAC5422798.1"/>
    <property type="molecule type" value="Genomic_DNA"/>
</dbReference>
<dbReference type="GO" id="GO:0016020">
    <property type="term" value="C:membrane"/>
    <property type="evidence" value="ECO:0007669"/>
    <property type="project" value="TreeGrafter"/>
</dbReference>
<reference evidence="3 4" key="1">
    <citation type="submission" date="2020-06" db="EMBL/GenBank/DDBJ databases">
        <authorList>
            <person name="Li R."/>
            <person name="Bekaert M."/>
        </authorList>
    </citation>
    <scope>NUCLEOTIDE SEQUENCE [LARGE SCALE GENOMIC DNA]</scope>
    <source>
        <strain evidence="4">wild</strain>
    </source>
</reference>
<dbReference type="Pfam" id="PF15905">
    <property type="entry name" value="HMMR_N"/>
    <property type="match status" value="1"/>
</dbReference>
<feature type="region of interest" description="Disordered" evidence="2">
    <location>
        <begin position="69"/>
        <end position="88"/>
    </location>
</feature>
<proteinExistence type="predicted"/>
<evidence type="ECO:0000313" key="3">
    <source>
        <dbReference type="EMBL" id="CAC5422798.1"/>
    </source>
</evidence>
<dbReference type="OrthoDB" id="419631at2759"/>
<dbReference type="AlphaFoldDB" id="A0A6J8EQM0"/>
<dbReference type="PANTHER" id="PTHR18956">
    <property type="entry name" value="HYALURONAN MEDIATED MOTILITY RECEPTOR"/>
    <property type="match status" value="1"/>
</dbReference>
<protein>
    <submittedName>
        <fullName evidence="3">HMMR</fullName>
    </submittedName>
</protein>
<dbReference type="PANTHER" id="PTHR18956:SF6">
    <property type="entry name" value="HYALURONAN MEDIATED MOTILITY RECEPTOR"/>
    <property type="match status" value="1"/>
</dbReference>
<feature type="coiled-coil region" evidence="1">
    <location>
        <begin position="88"/>
        <end position="186"/>
    </location>
</feature>
<evidence type="ECO:0000313" key="4">
    <source>
        <dbReference type="Proteomes" id="UP000507470"/>
    </source>
</evidence>
<sequence>MAFSKAPFKRFNEKTGCAPPVGSYDPKQKDKAVALQFDKGGDRFKTPKDVLLGPGSFDIDTPAKKCPLNQSTCSNGGDKKKNHKTSENSMEMAKIKDLEREIKRLVQERNNLDKQLTHREDEICSFEIYKEEKELKELKKSNEVLRNKMTNADTACKKQESLQQELSSLKHQMECKNKEIARVKHELESTLNHQHNELHVLENVVMVIEERIHHLDFDVDHKDI</sequence>
<accession>A0A6J8EQM0</accession>
<dbReference type="Proteomes" id="UP000507470">
    <property type="component" value="Unassembled WGS sequence"/>
</dbReference>
<name>A0A6J8EQM0_MYTCO</name>
<gene>
    <name evidence="3" type="ORF">MCOR_54820</name>
</gene>
<keyword evidence="1" id="KW-0175">Coiled coil</keyword>
<evidence type="ECO:0000256" key="1">
    <source>
        <dbReference type="SAM" id="Coils"/>
    </source>
</evidence>
<evidence type="ECO:0000256" key="2">
    <source>
        <dbReference type="SAM" id="MobiDB-lite"/>
    </source>
</evidence>
<feature type="region of interest" description="Disordered" evidence="2">
    <location>
        <begin position="1"/>
        <end position="25"/>
    </location>
</feature>
<dbReference type="GO" id="GO:0005540">
    <property type="term" value="F:hyaluronic acid binding"/>
    <property type="evidence" value="ECO:0007669"/>
    <property type="project" value="InterPro"/>
</dbReference>
<dbReference type="InterPro" id="IPR026203">
    <property type="entry name" value="IHABP"/>
</dbReference>